<dbReference type="GO" id="GO:0016274">
    <property type="term" value="F:protein-arginine N-methyltransferase activity"/>
    <property type="evidence" value="ECO:0007669"/>
    <property type="project" value="InterPro"/>
</dbReference>
<sequence>MFTITFLPNVVCRFLQKTSNMSVFIQKLNPMTGANDWIVQNEDYDYHQEVARSSFADMLHDTERNQLYEKALKAAIQKMHSKGKKANVLDIGTGTGLLSMMAVRNGADSVVACEAFKPMAQCALKILQINGHQDKIKVVHKRSTELIVGEQGDMKERCNILVTEVFDTELIGEGALSTFSHAHKNLLEKDCIVVPDSATIYAQVVECPLAQTWNKLKDIFDDNGELLIRVPDAIKNCAGTAAVHDIQMSQLPRHSINTIVSPLPVLRFDWSGRTPFVYERSTINTVRSEREGKAQAVFMWWELQMDTEGKVILSCAPQWAHPLNKIQGDVEVPWRDHWMQAVYYLPREVRVRKDQEISLISCHDEYSLWFNLVEDLKISDLHYLNPVCECGLHVNFSRTRIGQMNDAKRNKKFISLLEKYVNKESTVLVLSDGCYFALAAAKFGAKRIYFMETNHISKQILQEYIKSNDIQNVEVLASLEKLEELDLKNIDIVLGEPYYTSTILPWDNLQFLYNLKGLKNYLRNNVSIFPKKAIIKGVAIHFKDLYKIRSSLGTCEGFLMKSFDDLIEESSNVSDDNLEAQPLWEYPGYALSTEIEIATIDLTNLCGESLEEKGTFLIQGDLDCNGIALWVDWNLDDSPKSTVTTGPVLPIQVGEKIHWDMYTRQGVCLFSGRTDKEVPYSFKFDFSDGNITFKCI</sequence>
<feature type="domain" description="Protein arginine N-methyltransferase" evidence="8">
    <location>
        <begin position="233"/>
        <end position="359"/>
    </location>
</feature>
<dbReference type="InterPro" id="IPR029063">
    <property type="entry name" value="SAM-dependent_MTases_sf"/>
</dbReference>
<dbReference type="PANTHER" id="PTHR11006">
    <property type="entry name" value="PROTEIN ARGININE N-METHYLTRANSFERASE"/>
    <property type="match status" value="1"/>
</dbReference>
<gene>
    <name evidence="9" type="ORF">PHAECO_LOCUS3793</name>
</gene>
<evidence type="ECO:0000259" key="8">
    <source>
        <dbReference type="Pfam" id="PF22528"/>
    </source>
</evidence>
<evidence type="ECO:0000256" key="4">
    <source>
        <dbReference type="ARBA" id="ARBA00022737"/>
    </source>
</evidence>
<evidence type="ECO:0000313" key="9">
    <source>
        <dbReference type="EMBL" id="CAH1119806.1"/>
    </source>
</evidence>
<dbReference type="Proteomes" id="UP001153737">
    <property type="component" value="Chromosome 13"/>
</dbReference>
<dbReference type="PIRSF" id="PIRSF036946">
    <property type="entry name" value="Arg_N-mtase"/>
    <property type="match status" value="1"/>
</dbReference>
<evidence type="ECO:0000256" key="2">
    <source>
        <dbReference type="ARBA" id="ARBA00022679"/>
    </source>
</evidence>
<organism evidence="9 10">
    <name type="scientific">Phaedon cochleariae</name>
    <name type="common">Mustard beetle</name>
    <dbReference type="NCBI Taxonomy" id="80249"/>
    <lineage>
        <taxon>Eukaryota</taxon>
        <taxon>Metazoa</taxon>
        <taxon>Ecdysozoa</taxon>
        <taxon>Arthropoda</taxon>
        <taxon>Hexapoda</taxon>
        <taxon>Insecta</taxon>
        <taxon>Pterygota</taxon>
        <taxon>Neoptera</taxon>
        <taxon>Endopterygota</taxon>
        <taxon>Coleoptera</taxon>
        <taxon>Polyphaga</taxon>
        <taxon>Cucujiformia</taxon>
        <taxon>Chrysomeloidea</taxon>
        <taxon>Chrysomelidae</taxon>
        <taxon>Chrysomelinae</taxon>
        <taxon>Chrysomelini</taxon>
        <taxon>Phaedon</taxon>
    </lineage>
</organism>
<dbReference type="Pfam" id="PF06325">
    <property type="entry name" value="PrmA"/>
    <property type="match status" value="1"/>
</dbReference>
<comment type="function">
    <text evidence="5">Essential arginine methyltransferase that can both catalyze the formation of omega-N monomethylarginine (MMA) and symmetrical dimethylarginine (sDMA). Specifically mediates the symmetrical dimethylation of arginine residues in the small nuclear ribonucleoproteins SmD1 and SmD3.</text>
</comment>
<dbReference type="AlphaFoldDB" id="A0A9P0GIZ7"/>
<keyword evidence="2 7" id="KW-0808">Transferase</keyword>
<evidence type="ECO:0000256" key="5">
    <source>
        <dbReference type="ARBA" id="ARBA00025081"/>
    </source>
</evidence>
<evidence type="ECO:0000256" key="6">
    <source>
        <dbReference type="PIRNR" id="PIRNR036946"/>
    </source>
</evidence>
<comment type="similarity">
    <text evidence="6">Belongs to the class I-like SAM-binding methyltransferase superfamily. Protein arginine N-methyltransferase family. PRMT7 subfamily.</text>
</comment>
<name>A0A9P0GIZ7_PHACE</name>
<dbReference type="FunFam" id="2.70.160.11:FF:000014">
    <property type="entry name" value="Protein arginine N-methyltransferase 7"/>
    <property type="match status" value="1"/>
</dbReference>
<evidence type="ECO:0000256" key="7">
    <source>
        <dbReference type="PROSITE-ProRule" id="PRU01015"/>
    </source>
</evidence>
<evidence type="ECO:0000256" key="1">
    <source>
        <dbReference type="ARBA" id="ARBA00022603"/>
    </source>
</evidence>
<keyword evidence="4" id="KW-0677">Repeat</keyword>
<keyword evidence="10" id="KW-1185">Reference proteome</keyword>
<evidence type="ECO:0000313" key="10">
    <source>
        <dbReference type="Proteomes" id="UP001153737"/>
    </source>
</evidence>
<dbReference type="GO" id="GO:0032259">
    <property type="term" value="P:methylation"/>
    <property type="evidence" value="ECO:0007669"/>
    <property type="project" value="UniProtKB-KW"/>
</dbReference>
<proteinExistence type="inferred from homology"/>
<keyword evidence="1 7" id="KW-0489">Methyltransferase</keyword>
<reference evidence="9" key="2">
    <citation type="submission" date="2022-10" db="EMBL/GenBank/DDBJ databases">
        <authorList>
            <consortium name="ENA_rothamsted_submissions"/>
            <consortium name="culmorum"/>
            <person name="King R."/>
        </authorList>
    </citation>
    <scope>NUCLEOTIDE SEQUENCE</scope>
</reference>
<protein>
    <recommendedName>
        <fullName evidence="6">Protein arginine N-methyltransferase</fullName>
        <ecNumber evidence="6">2.1.1.-</ecNumber>
    </recommendedName>
</protein>
<dbReference type="PROSITE" id="PS51678">
    <property type="entry name" value="SAM_MT_PRMT"/>
    <property type="match status" value="2"/>
</dbReference>
<comment type="function">
    <text evidence="6">Arginine methyltransferase that can both catalyze the formation of omega-N monomethylarginine (MMA) and symmetrical dimethylarginine (sDMA).</text>
</comment>
<dbReference type="GO" id="GO:0042054">
    <property type="term" value="F:histone methyltransferase activity"/>
    <property type="evidence" value="ECO:0007669"/>
    <property type="project" value="TreeGrafter"/>
</dbReference>
<dbReference type="InterPro" id="IPR055135">
    <property type="entry name" value="PRMT_dom"/>
</dbReference>
<dbReference type="Gene3D" id="3.40.50.150">
    <property type="entry name" value="Vaccinia Virus protein VP39"/>
    <property type="match status" value="2"/>
</dbReference>
<dbReference type="SUPFAM" id="SSF53335">
    <property type="entry name" value="S-adenosyl-L-methionine-dependent methyltransferases"/>
    <property type="match status" value="2"/>
</dbReference>
<dbReference type="OrthoDB" id="412876at2759"/>
<dbReference type="FunFam" id="3.40.50.150:FF:000071">
    <property type="entry name" value="Protein arginine N-methyltransferase 7"/>
    <property type="match status" value="1"/>
</dbReference>
<keyword evidence="3 7" id="KW-0949">S-adenosyl-L-methionine</keyword>
<dbReference type="InterPro" id="IPR025799">
    <property type="entry name" value="Arg_MeTrfase"/>
</dbReference>
<evidence type="ECO:0000256" key="3">
    <source>
        <dbReference type="ARBA" id="ARBA00022691"/>
    </source>
</evidence>
<dbReference type="CDD" id="cd02440">
    <property type="entry name" value="AdoMet_MTases"/>
    <property type="match status" value="1"/>
</dbReference>
<dbReference type="PANTHER" id="PTHR11006:SF4">
    <property type="entry name" value="PROTEIN ARGININE N-METHYLTRANSFERASE 7"/>
    <property type="match status" value="1"/>
</dbReference>
<dbReference type="EMBL" id="OU896719">
    <property type="protein sequence ID" value="CAH1119806.1"/>
    <property type="molecule type" value="Genomic_DNA"/>
</dbReference>
<dbReference type="Pfam" id="PF22528">
    <property type="entry name" value="PRMT_C"/>
    <property type="match status" value="1"/>
</dbReference>
<accession>A0A9P0GIZ7</accession>
<dbReference type="EC" id="2.1.1.-" evidence="6"/>
<dbReference type="Gene3D" id="2.70.160.11">
    <property type="entry name" value="Hnrnp arginine n-methyltransferase1"/>
    <property type="match status" value="2"/>
</dbReference>
<dbReference type="InterPro" id="IPR014644">
    <property type="entry name" value="MeTrfase_PRMT7"/>
</dbReference>
<reference evidence="9" key="1">
    <citation type="submission" date="2022-01" db="EMBL/GenBank/DDBJ databases">
        <authorList>
            <person name="King R."/>
        </authorList>
    </citation>
    <scope>NUCLEOTIDE SEQUENCE</scope>
</reference>
<dbReference type="FunFam" id="3.40.50.150:FF:000070">
    <property type="entry name" value="Protein arginine N-methyltransferase 7"/>
    <property type="match status" value="1"/>
</dbReference>